<dbReference type="Gene3D" id="3.30.1340.30">
    <property type="match status" value="3"/>
</dbReference>
<feature type="domain" description="BON" evidence="1">
    <location>
        <begin position="100"/>
        <end position="168"/>
    </location>
</feature>
<accession>A0A0N8PN67</accession>
<evidence type="ECO:0000313" key="3">
    <source>
        <dbReference type="Proteomes" id="UP000183104"/>
    </source>
</evidence>
<reference evidence="3" key="1">
    <citation type="submission" date="2016-10" db="EMBL/GenBank/DDBJ databases">
        <authorList>
            <person name="Varghese N."/>
        </authorList>
    </citation>
    <scope>NUCLEOTIDE SEQUENCE [LARGE SCALE GENOMIC DNA]</scope>
    <source>
        <strain evidence="3">HL 19</strain>
    </source>
</reference>
<dbReference type="Proteomes" id="UP000183104">
    <property type="component" value="Unassembled WGS sequence"/>
</dbReference>
<feature type="domain" description="BON" evidence="1">
    <location>
        <begin position="173"/>
        <end position="240"/>
    </location>
</feature>
<dbReference type="EMBL" id="FMUN01000006">
    <property type="protein sequence ID" value="SCY47251.1"/>
    <property type="molecule type" value="Genomic_DNA"/>
</dbReference>
<evidence type="ECO:0000313" key="2">
    <source>
        <dbReference type="EMBL" id="SCY47251.1"/>
    </source>
</evidence>
<organism evidence="2 3">
    <name type="scientific">Thiohalorhabdus denitrificans</name>
    <dbReference type="NCBI Taxonomy" id="381306"/>
    <lineage>
        <taxon>Bacteria</taxon>
        <taxon>Pseudomonadati</taxon>
        <taxon>Pseudomonadota</taxon>
        <taxon>Gammaproteobacteria</taxon>
        <taxon>Thiohalorhabdales</taxon>
        <taxon>Thiohalorhabdaceae</taxon>
        <taxon>Thiohalorhabdus</taxon>
    </lineage>
</organism>
<dbReference type="OrthoDB" id="870892at2"/>
<dbReference type="STRING" id="381306.AN478_05835"/>
<evidence type="ECO:0000259" key="1">
    <source>
        <dbReference type="PROSITE" id="PS50914"/>
    </source>
</evidence>
<sequence length="240" mass="26058">MSGNEGLEQAVRAALEFDPGVNLHDATLQVRPEGSTVHLEGEVADIAHKRRAPRIAAGVEGVAEVVDELTVRPDEPQTDGEILDQVRTALLGEPVFGEHALRMIDQTGKEVILRDPEEAQGDIRFSVAEGHVSLEGTVNSHSHRRMAALLAWWIPGTRDVVDGLTVVPAEQDDAGELSEAVRLALEKDTWLDAGLINVQARDGTVVLGGTVHSERERALAEHDAWYVEGTREVENRTVAP</sequence>
<gene>
    <name evidence="2" type="ORF">SAMN05661077_2211</name>
</gene>
<keyword evidence="3" id="KW-1185">Reference proteome</keyword>
<dbReference type="AlphaFoldDB" id="A0A0N8PN67"/>
<protein>
    <submittedName>
        <fullName evidence="2">Osmotically-inducible protein OsmY, contains BON domain</fullName>
    </submittedName>
</protein>
<dbReference type="PROSITE" id="PS50914">
    <property type="entry name" value="BON"/>
    <property type="match status" value="3"/>
</dbReference>
<feature type="domain" description="BON" evidence="1">
    <location>
        <begin position="3"/>
        <end position="73"/>
    </location>
</feature>
<dbReference type="PANTHER" id="PTHR34606">
    <property type="entry name" value="BON DOMAIN-CONTAINING PROTEIN"/>
    <property type="match status" value="1"/>
</dbReference>
<dbReference type="InterPro" id="IPR051686">
    <property type="entry name" value="Lipoprotein_DolP"/>
</dbReference>
<dbReference type="InterPro" id="IPR007055">
    <property type="entry name" value="BON_dom"/>
</dbReference>
<dbReference type="PANTHER" id="PTHR34606:SF15">
    <property type="entry name" value="BON DOMAIN-CONTAINING PROTEIN"/>
    <property type="match status" value="1"/>
</dbReference>
<name>A0A0N8PN67_9GAMM</name>
<dbReference type="RefSeq" id="WP_054965672.1">
    <property type="nucleotide sequence ID" value="NZ_FMUN01000006.1"/>
</dbReference>
<proteinExistence type="predicted"/>
<dbReference type="Pfam" id="PF04972">
    <property type="entry name" value="BON"/>
    <property type="match status" value="3"/>
</dbReference>